<keyword evidence="2" id="KW-1185">Reference proteome</keyword>
<dbReference type="EnsemblPlants" id="AVESA.00010b.r2.3AG0445710.1">
    <property type="protein sequence ID" value="AVESA.00010b.r2.3AG0445710.1.CDS.1"/>
    <property type="gene ID" value="AVESA.00010b.r2.3AG0445710"/>
</dbReference>
<reference evidence="1" key="1">
    <citation type="submission" date="2021-05" db="EMBL/GenBank/DDBJ databases">
        <authorList>
            <person name="Scholz U."/>
            <person name="Mascher M."/>
            <person name="Fiebig A."/>
        </authorList>
    </citation>
    <scope>NUCLEOTIDE SEQUENCE [LARGE SCALE GENOMIC DNA]</scope>
</reference>
<dbReference type="Proteomes" id="UP001732700">
    <property type="component" value="Chromosome 3A"/>
</dbReference>
<sequence length="625" mass="68634">MQPRRRRLVPPRDPATLLPSLAAAPSQSRLREIHAHLLVSGRLASYSYLAAVIASLASSKHLSYARLLLPQRPATLFVHNSLIRALARGPRPHLTFAAFRELPFAPDHNSFTSLVRAATSLAAAASVKPVPPDVGVDLLAGSVHAAALRHGHAAYPHVQSGAVSMYAAVGDVRAVRAAFADIASPDMVCVTAMLGALSAGGDVVSARKLFDGMPQRDHVAWSAMITGYVHAGRSREALGLFDEMQKAGAAVSEATLVSVLTACAQMGTLERGMWVHSYVRSCRMRLSATLGTALLDMYSKCGFVSMAMQVFEIISDKSIYTWTSALSGLAMNGMGKECLDLFKRMEDAKVQPNAVTFVAVLRGCSMAGLVDEGRTCFDSMKHKHGVDPWPKHYGCMVDLYGRAGRLDDAVDFIHAMPVEPHEGVWAALLNASRIHNRVELGKYAMDKLMVMESKNCPAHVLLSNIYANSQNWKGVSRVRDVMKAKGVTKVPGCSAIEVYGMVHEFFVGSKSHPRYSEIETMLAEMNHRLRLQGYAANTKEVLFDIEEEEKESAISLHSEKLALAFGLITLPEGTAIRIMKNLRVCKDCHDYTKLISKVFDREIVMRDRNRFHHFKHGGCSCRDYW</sequence>
<accession>A0ACD5VIW7</accession>
<protein>
    <submittedName>
        <fullName evidence="1">Uncharacterized protein</fullName>
    </submittedName>
</protein>
<reference evidence="1" key="2">
    <citation type="submission" date="2025-09" db="UniProtKB">
        <authorList>
            <consortium name="EnsemblPlants"/>
        </authorList>
    </citation>
    <scope>IDENTIFICATION</scope>
</reference>
<organism evidence="1 2">
    <name type="scientific">Avena sativa</name>
    <name type="common">Oat</name>
    <dbReference type="NCBI Taxonomy" id="4498"/>
    <lineage>
        <taxon>Eukaryota</taxon>
        <taxon>Viridiplantae</taxon>
        <taxon>Streptophyta</taxon>
        <taxon>Embryophyta</taxon>
        <taxon>Tracheophyta</taxon>
        <taxon>Spermatophyta</taxon>
        <taxon>Magnoliopsida</taxon>
        <taxon>Liliopsida</taxon>
        <taxon>Poales</taxon>
        <taxon>Poaceae</taxon>
        <taxon>BOP clade</taxon>
        <taxon>Pooideae</taxon>
        <taxon>Poodae</taxon>
        <taxon>Poeae</taxon>
        <taxon>Poeae Chloroplast Group 1 (Aveneae type)</taxon>
        <taxon>Aveninae</taxon>
        <taxon>Avena</taxon>
    </lineage>
</organism>
<evidence type="ECO:0000313" key="2">
    <source>
        <dbReference type="Proteomes" id="UP001732700"/>
    </source>
</evidence>
<evidence type="ECO:0000313" key="1">
    <source>
        <dbReference type="EnsemblPlants" id="AVESA.00010b.r2.3AG0445710.1.CDS.1"/>
    </source>
</evidence>
<proteinExistence type="predicted"/>
<name>A0ACD5VIW7_AVESA</name>